<evidence type="ECO:0000256" key="2">
    <source>
        <dbReference type="ARBA" id="ARBA00004305"/>
    </source>
</evidence>
<evidence type="ECO:0000256" key="4">
    <source>
        <dbReference type="ARBA" id="ARBA00005150"/>
    </source>
</evidence>
<dbReference type="NCBIfam" id="TIGR01499">
    <property type="entry name" value="folC"/>
    <property type="match status" value="1"/>
</dbReference>
<protein>
    <recommendedName>
        <fullName evidence="17">Folylpolyglutamate synthase</fullName>
        <ecNumber evidence="17">6.3.2.17</ecNumber>
    </recommendedName>
    <alternativeName>
        <fullName evidence="17">Folylpoly-gamma-glutamate synthetase</fullName>
    </alternativeName>
    <alternativeName>
        <fullName evidence="17">Tetrahydrofolylpolyglutamate synthase</fullName>
    </alternativeName>
</protein>
<evidence type="ECO:0000256" key="11">
    <source>
        <dbReference type="ARBA" id="ARBA00022792"/>
    </source>
</evidence>
<dbReference type="AlphaFoldDB" id="K1WIB9"/>
<keyword evidence="8 17" id="KW-0436">Ligase</keyword>
<dbReference type="SUPFAM" id="SSF53244">
    <property type="entry name" value="MurD-like peptide ligases, peptide-binding domain"/>
    <property type="match status" value="1"/>
</dbReference>
<evidence type="ECO:0000313" key="21">
    <source>
        <dbReference type="EMBL" id="EKD17385.1"/>
    </source>
</evidence>
<comment type="cofactor">
    <cofactor evidence="17">
        <name>a monovalent cation</name>
        <dbReference type="ChEBI" id="CHEBI:60242"/>
    </cofactor>
    <text evidence="17">A monovalent cation.</text>
</comment>
<comment type="pathway">
    <text evidence="4 17">Cofactor biosynthesis; tetrahydrofolylpolyglutamate biosynthesis.</text>
</comment>
<keyword evidence="11" id="KW-0999">Mitochondrion inner membrane</keyword>
<keyword evidence="15" id="KW-0472">Membrane</keyword>
<dbReference type="GO" id="GO:0005743">
    <property type="term" value="C:mitochondrial inner membrane"/>
    <property type="evidence" value="ECO:0007669"/>
    <property type="project" value="UniProtKB-SubCell"/>
</dbReference>
<comment type="similarity">
    <text evidence="5 17">Belongs to the folylpolyglutamate synthase family.</text>
</comment>
<evidence type="ECO:0000256" key="14">
    <source>
        <dbReference type="ARBA" id="ARBA00023128"/>
    </source>
</evidence>
<sequence>MAILFLPTSLRHATIAFSPCGTQSLHRRFSTSPRTISPSRTYNGALKLLDSLQSNRAVTTSISSSSAPGHMDKIAIPEMLEWIRKAGYSVEDLAARGLRGIHIAGTKGKGSVSVMVENILLQYWRSGTVNDTGKAMGRVGLYTSPHLIHVRERIRIDGLPISEVLFKHYFYELWDRFSGAAGVGNVGEMPGYFRYLTIMAFHVFMQEGVESAVIECGIGGEYDSTNILPAEAVTASGITSLGIDHKGMLGETIGEIAWHKGGIMRKGVPAFTVPQDPAAMLILEERAFEKETGLTVVERLPALKNDEVKLGLEGDFQKDNASLAIALASSHLRTLGIAKDTSTDLPEPFIAGLETVSWPARCQYIPDGNTEWFVDGAHTTESLTATAQWFRSRLTLASASPNPPTATMLIFNQADRDATALLKDLMTALQDQALQQTDVEERRRLAPQRCKFTYAAFCTNKVRKTKTEQDLTVQKDLANVFTMLDGNQLCGVYGSVDEAVHLAYKVSKREGERVLVLVTGSLHLAGGVLKVLERKMEARGKLMGKKVEKPTGKNMGERTGEKTGMKTEKKREKTGKKLTGRPTEKLRGNKRGKTERNVRNAK</sequence>
<feature type="binding site" evidence="18">
    <location>
        <position position="375"/>
    </location>
    <ligand>
        <name>ATP</name>
        <dbReference type="ChEBI" id="CHEBI:30616"/>
    </ligand>
</feature>
<dbReference type="PIRSF" id="PIRSF038895">
    <property type="entry name" value="FPGS"/>
    <property type="match status" value="1"/>
</dbReference>
<evidence type="ECO:0000256" key="8">
    <source>
        <dbReference type="ARBA" id="ARBA00022598"/>
    </source>
</evidence>
<evidence type="ECO:0000256" key="17">
    <source>
        <dbReference type="PIRNR" id="PIRNR038895"/>
    </source>
</evidence>
<dbReference type="SUPFAM" id="SSF53623">
    <property type="entry name" value="MurD-like peptide ligases, catalytic domain"/>
    <property type="match status" value="1"/>
</dbReference>
<dbReference type="GO" id="GO:0006730">
    <property type="term" value="P:one-carbon metabolic process"/>
    <property type="evidence" value="ECO:0007669"/>
    <property type="project" value="UniProtKB-KW"/>
</dbReference>
<dbReference type="PANTHER" id="PTHR11136:SF5">
    <property type="entry name" value="FOLYLPOLYGLUTAMATE SYNTHASE, MITOCHONDRIAL"/>
    <property type="match status" value="1"/>
</dbReference>
<proteinExistence type="inferred from homology"/>
<evidence type="ECO:0000256" key="16">
    <source>
        <dbReference type="ARBA" id="ARBA00047493"/>
    </source>
</evidence>
<name>K1WIB9_MARBU</name>
<dbReference type="InterPro" id="IPR023600">
    <property type="entry name" value="Folylpolyglutamate_synth_euk"/>
</dbReference>
<dbReference type="EC" id="6.3.2.17" evidence="17"/>
<dbReference type="RefSeq" id="XP_007292135.1">
    <property type="nucleotide sequence ID" value="XM_007292073.1"/>
</dbReference>
<evidence type="ECO:0000256" key="9">
    <source>
        <dbReference type="ARBA" id="ARBA00022723"/>
    </source>
</evidence>
<dbReference type="GeneID" id="18760181"/>
<dbReference type="Proteomes" id="UP000006753">
    <property type="component" value="Unassembled WGS sequence"/>
</dbReference>
<keyword evidence="12 18" id="KW-0067">ATP-binding</keyword>
<dbReference type="EMBL" id="JH921436">
    <property type="protein sequence ID" value="EKD17385.1"/>
    <property type="molecule type" value="Genomic_DNA"/>
</dbReference>
<feature type="binding site" evidence="18">
    <location>
        <position position="361"/>
    </location>
    <ligand>
        <name>ATP</name>
        <dbReference type="ChEBI" id="CHEBI:30616"/>
    </ligand>
</feature>
<feature type="binding site" evidence="19">
    <location>
        <position position="215"/>
    </location>
    <ligand>
        <name>Mg(2+)</name>
        <dbReference type="ChEBI" id="CHEBI:18420"/>
        <label>1</label>
    </ligand>
</feature>
<evidence type="ECO:0000256" key="5">
    <source>
        <dbReference type="ARBA" id="ARBA00008276"/>
    </source>
</evidence>
<dbReference type="GO" id="GO:0004326">
    <property type="term" value="F:tetrahydrofolylpolyglutamate synthase activity"/>
    <property type="evidence" value="ECO:0007669"/>
    <property type="project" value="UniProtKB-EC"/>
</dbReference>
<organism evidence="21 22">
    <name type="scientific">Marssonina brunnea f. sp. multigermtubi (strain MB_m1)</name>
    <name type="common">Marssonina leaf spot fungus</name>
    <dbReference type="NCBI Taxonomy" id="1072389"/>
    <lineage>
        <taxon>Eukaryota</taxon>
        <taxon>Fungi</taxon>
        <taxon>Dikarya</taxon>
        <taxon>Ascomycota</taxon>
        <taxon>Pezizomycotina</taxon>
        <taxon>Leotiomycetes</taxon>
        <taxon>Helotiales</taxon>
        <taxon>Drepanopezizaceae</taxon>
        <taxon>Drepanopeziza</taxon>
    </lineage>
</organism>
<keyword evidence="10 18" id="KW-0547">Nucleotide-binding</keyword>
<accession>K1WIB9</accession>
<feature type="binding site" evidence="19">
    <location>
        <position position="144"/>
    </location>
    <ligand>
        <name>Mg(2+)</name>
        <dbReference type="ChEBI" id="CHEBI:18420"/>
        <label>1</label>
    </ligand>
</feature>
<comment type="catalytic activity">
    <reaction evidence="16 17">
        <text>(6S)-5,6,7,8-tetrahydrofolyl-(gamma-L-Glu)(n) + L-glutamate + ATP = (6S)-5,6,7,8-tetrahydrofolyl-(gamma-L-Glu)(n+1) + ADP + phosphate + H(+)</text>
        <dbReference type="Rhea" id="RHEA:10580"/>
        <dbReference type="Rhea" id="RHEA-COMP:14738"/>
        <dbReference type="Rhea" id="RHEA-COMP:14740"/>
        <dbReference type="ChEBI" id="CHEBI:15378"/>
        <dbReference type="ChEBI" id="CHEBI:29985"/>
        <dbReference type="ChEBI" id="CHEBI:30616"/>
        <dbReference type="ChEBI" id="CHEBI:43474"/>
        <dbReference type="ChEBI" id="CHEBI:141005"/>
        <dbReference type="ChEBI" id="CHEBI:456216"/>
        <dbReference type="EC" id="6.3.2.17"/>
    </reaction>
</comment>
<dbReference type="PANTHER" id="PTHR11136">
    <property type="entry name" value="FOLYLPOLYGLUTAMATE SYNTHASE-RELATED"/>
    <property type="match status" value="1"/>
</dbReference>
<dbReference type="GO" id="GO:0005759">
    <property type="term" value="C:mitochondrial matrix"/>
    <property type="evidence" value="ECO:0007669"/>
    <property type="project" value="UniProtKB-SubCell"/>
</dbReference>
<evidence type="ECO:0000256" key="20">
    <source>
        <dbReference type="SAM" id="MobiDB-lite"/>
    </source>
</evidence>
<reference evidence="21 22" key="1">
    <citation type="journal article" date="2012" name="BMC Genomics">
        <title>Sequencing the genome of Marssonina brunnea reveals fungus-poplar co-evolution.</title>
        <authorList>
            <person name="Zhu S."/>
            <person name="Cao Y.-Z."/>
            <person name="Jiang C."/>
            <person name="Tan B.-Y."/>
            <person name="Wang Z."/>
            <person name="Feng S."/>
            <person name="Zhang L."/>
            <person name="Su X.-H."/>
            <person name="Brejova B."/>
            <person name="Vinar T."/>
            <person name="Xu M."/>
            <person name="Wang M.-X."/>
            <person name="Zhang S.-G."/>
            <person name="Huang M.-R."/>
            <person name="Wu R."/>
            <person name="Zhou Y."/>
        </authorList>
    </citation>
    <scope>NUCLEOTIDE SEQUENCE [LARGE SCALE GENOMIC DNA]</scope>
    <source>
        <strain evidence="21 22">MB_m1</strain>
    </source>
</reference>
<dbReference type="STRING" id="1072389.K1WIB9"/>
<gene>
    <name evidence="21" type="ORF">MBM_04246</name>
</gene>
<feature type="binding site" evidence="19">
    <location>
        <position position="245"/>
    </location>
    <ligand>
        <name>Mg(2+)</name>
        <dbReference type="ChEBI" id="CHEBI:18420"/>
        <label>1</label>
    </ligand>
</feature>
<keyword evidence="13 19" id="KW-0460">Magnesium</keyword>
<dbReference type="Gene3D" id="3.40.1190.10">
    <property type="entry name" value="Mur-like, catalytic domain"/>
    <property type="match status" value="1"/>
</dbReference>
<dbReference type="GO" id="GO:0005829">
    <property type="term" value="C:cytosol"/>
    <property type="evidence" value="ECO:0007669"/>
    <property type="project" value="TreeGrafter"/>
</dbReference>
<dbReference type="InterPro" id="IPR018109">
    <property type="entry name" value="Folylpolyglutamate_synth_CS"/>
</dbReference>
<dbReference type="KEGG" id="mbe:MBM_04246"/>
<keyword evidence="9 19" id="KW-0479">Metal-binding</keyword>
<dbReference type="InParanoid" id="K1WIB9"/>
<evidence type="ECO:0000256" key="7">
    <source>
        <dbReference type="ARBA" id="ARBA00022563"/>
    </source>
</evidence>
<feature type="region of interest" description="Disordered" evidence="20">
    <location>
        <begin position="546"/>
        <end position="602"/>
    </location>
</feature>
<dbReference type="GO" id="GO:0005524">
    <property type="term" value="F:ATP binding"/>
    <property type="evidence" value="ECO:0007669"/>
    <property type="project" value="UniProtKB-KW"/>
</dbReference>
<comment type="function">
    <text evidence="17">Catalyzes conversion of folates to polyglutamate derivatives allowing concentration of folate compounds in the cell and the intracellular retention of these cofactors, which are important substrates for most of the folate-dependent enzymes that are involved in one-carbon transfer reactions involved in purine, pyrimidine and amino acid synthesis.</text>
</comment>
<evidence type="ECO:0000256" key="13">
    <source>
        <dbReference type="ARBA" id="ARBA00022842"/>
    </source>
</evidence>
<dbReference type="InterPro" id="IPR001645">
    <property type="entry name" value="Folylpolyglutamate_synth"/>
</dbReference>
<dbReference type="eggNOG" id="KOG2525">
    <property type="taxonomic scope" value="Eukaryota"/>
</dbReference>
<evidence type="ECO:0000256" key="19">
    <source>
        <dbReference type="PIRSR" id="PIRSR038895-2"/>
    </source>
</evidence>
<dbReference type="OrthoDB" id="5212574at2759"/>
<keyword evidence="14" id="KW-0496">Mitochondrion</keyword>
<evidence type="ECO:0000256" key="6">
    <source>
        <dbReference type="ARBA" id="ARBA00022490"/>
    </source>
</evidence>
<keyword evidence="22" id="KW-1185">Reference proteome</keyword>
<evidence type="ECO:0000256" key="3">
    <source>
        <dbReference type="ARBA" id="ARBA00004496"/>
    </source>
</evidence>
<keyword evidence="7 17" id="KW-0554">One-carbon metabolism</keyword>
<evidence type="ECO:0000256" key="15">
    <source>
        <dbReference type="ARBA" id="ARBA00023136"/>
    </source>
</evidence>
<feature type="compositionally biased region" description="Basic and acidic residues" evidence="20">
    <location>
        <begin position="546"/>
        <end position="571"/>
    </location>
</feature>
<dbReference type="OMA" id="THALFCT"/>
<evidence type="ECO:0000256" key="1">
    <source>
        <dbReference type="ARBA" id="ARBA00004273"/>
    </source>
</evidence>
<dbReference type="InterPro" id="IPR036615">
    <property type="entry name" value="Mur_ligase_C_dom_sf"/>
</dbReference>
<evidence type="ECO:0000256" key="12">
    <source>
        <dbReference type="ARBA" id="ARBA00022840"/>
    </source>
</evidence>
<evidence type="ECO:0000256" key="10">
    <source>
        <dbReference type="ARBA" id="ARBA00022741"/>
    </source>
</evidence>
<dbReference type="UniPathway" id="UPA00850"/>
<evidence type="ECO:0000256" key="18">
    <source>
        <dbReference type="PIRSR" id="PIRSR038895-1"/>
    </source>
</evidence>
<dbReference type="Gene3D" id="3.90.190.20">
    <property type="entry name" value="Mur ligase, C-terminal domain"/>
    <property type="match status" value="1"/>
</dbReference>
<dbReference type="HOGENOM" id="CLU_015869_0_1_1"/>
<feature type="compositionally biased region" description="Basic and acidic residues" evidence="20">
    <location>
        <begin position="582"/>
        <end position="602"/>
    </location>
</feature>
<keyword evidence="6" id="KW-0963">Cytoplasm</keyword>
<dbReference type="GO" id="GO:0046872">
    <property type="term" value="F:metal ion binding"/>
    <property type="evidence" value="ECO:0007669"/>
    <property type="project" value="UniProtKB-KW"/>
</dbReference>
<dbReference type="PROSITE" id="PS01012">
    <property type="entry name" value="FOLYLPOLYGLU_SYNT_2"/>
    <property type="match status" value="1"/>
</dbReference>
<dbReference type="InterPro" id="IPR036565">
    <property type="entry name" value="Mur-like_cat_sf"/>
</dbReference>
<comment type="subcellular location">
    <subcellularLocation>
        <location evidence="3">Cytoplasm</location>
    </subcellularLocation>
    <subcellularLocation>
        <location evidence="1">Mitochondrion inner membrane</location>
    </subcellularLocation>
    <subcellularLocation>
        <location evidence="2">Mitochondrion matrix</location>
    </subcellularLocation>
</comment>
<evidence type="ECO:0000313" key="22">
    <source>
        <dbReference type="Proteomes" id="UP000006753"/>
    </source>
</evidence>